<evidence type="ECO:0000313" key="3">
    <source>
        <dbReference type="EMBL" id="GAQ84831.1"/>
    </source>
</evidence>
<keyword evidence="2" id="KW-0472">Membrane</keyword>
<name>A0A1Y1I6R7_KLENI</name>
<keyword evidence="2" id="KW-1133">Transmembrane helix</keyword>
<dbReference type="Proteomes" id="UP000054558">
    <property type="component" value="Unassembled WGS sequence"/>
</dbReference>
<protein>
    <recommendedName>
        <fullName evidence="5">LEM domain-containing protein</fullName>
    </recommendedName>
</protein>
<gene>
    <name evidence="3" type="ORF">KFL_002080080</name>
</gene>
<dbReference type="Gene3D" id="1.10.720.40">
    <property type="match status" value="1"/>
</dbReference>
<sequence length="226" mass="24782">MIQDRQSTRSKVNKDLCAPPHSGQSIRAAEKSLKKMSSTYSEDEVKKMTVVQLMSYLTDRKVTLPATRALKQTYVDLALEEIRKERAGIKPPPEPKAASRMQSPKKTPAKSAKSETPAEPPLADDSGPVEPTQAANGEEPPVVLLPLPTPPPSALQLLGKGLVFAIGIAIIAIAMAYLFRFVYDQPEPEPATYWDIAHSKILEILHVIEERYIKPAFKSLGLKSAS</sequence>
<dbReference type="InterPro" id="IPR011015">
    <property type="entry name" value="LEM/LEM-like_dom_sf"/>
</dbReference>
<proteinExistence type="predicted"/>
<dbReference type="EMBL" id="DF237157">
    <property type="protein sequence ID" value="GAQ84831.1"/>
    <property type="molecule type" value="Genomic_DNA"/>
</dbReference>
<accession>A0A1Y1I6R7</accession>
<evidence type="ECO:0008006" key="5">
    <source>
        <dbReference type="Google" id="ProtNLM"/>
    </source>
</evidence>
<reference evidence="3 4" key="1">
    <citation type="journal article" date="2014" name="Nat. Commun.">
        <title>Klebsormidium flaccidum genome reveals primary factors for plant terrestrial adaptation.</title>
        <authorList>
            <person name="Hori K."/>
            <person name="Maruyama F."/>
            <person name="Fujisawa T."/>
            <person name="Togashi T."/>
            <person name="Yamamoto N."/>
            <person name="Seo M."/>
            <person name="Sato S."/>
            <person name="Yamada T."/>
            <person name="Mori H."/>
            <person name="Tajima N."/>
            <person name="Moriyama T."/>
            <person name="Ikeuchi M."/>
            <person name="Watanabe M."/>
            <person name="Wada H."/>
            <person name="Kobayashi K."/>
            <person name="Saito M."/>
            <person name="Masuda T."/>
            <person name="Sasaki-Sekimoto Y."/>
            <person name="Mashiguchi K."/>
            <person name="Awai K."/>
            <person name="Shimojima M."/>
            <person name="Masuda S."/>
            <person name="Iwai M."/>
            <person name="Nobusawa T."/>
            <person name="Narise T."/>
            <person name="Kondo S."/>
            <person name="Saito H."/>
            <person name="Sato R."/>
            <person name="Murakawa M."/>
            <person name="Ihara Y."/>
            <person name="Oshima-Yamada Y."/>
            <person name="Ohtaka K."/>
            <person name="Satoh M."/>
            <person name="Sonobe K."/>
            <person name="Ishii M."/>
            <person name="Ohtani R."/>
            <person name="Kanamori-Sato M."/>
            <person name="Honoki R."/>
            <person name="Miyazaki D."/>
            <person name="Mochizuki H."/>
            <person name="Umetsu J."/>
            <person name="Higashi K."/>
            <person name="Shibata D."/>
            <person name="Kamiya Y."/>
            <person name="Sato N."/>
            <person name="Nakamura Y."/>
            <person name="Tabata S."/>
            <person name="Ida S."/>
            <person name="Kurokawa K."/>
            <person name="Ohta H."/>
        </authorList>
    </citation>
    <scope>NUCLEOTIDE SEQUENCE [LARGE SCALE GENOMIC DNA]</scope>
    <source>
        <strain evidence="3 4">NIES-2285</strain>
    </source>
</reference>
<evidence type="ECO:0000313" key="4">
    <source>
        <dbReference type="Proteomes" id="UP000054558"/>
    </source>
</evidence>
<feature type="region of interest" description="Disordered" evidence="1">
    <location>
        <begin position="1"/>
        <end position="26"/>
    </location>
</feature>
<feature type="region of interest" description="Disordered" evidence="1">
    <location>
        <begin position="85"/>
        <end position="145"/>
    </location>
</feature>
<evidence type="ECO:0000256" key="2">
    <source>
        <dbReference type="SAM" id="Phobius"/>
    </source>
</evidence>
<organism evidence="3 4">
    <name type="scientific">Klebsormidium nitens</name>
    <name type="common">Green alga</name>
    <name type="synonym">Ulothrix nitens</name>
    <dbReference type="NCBI Taxonomy" id="105231"/>
    <lineage>
        <taxon>Eukaryota</taxon>
        <taxon>Viridiplantae</taxon>
        <taxon>Streptophyta</taxon>
        <taxon>Klebsormidiophyceae</taxon>
        <taxon>Klebsormidiales</taxon>
        <taxon>Klebsormidiaceae</taxon>
        <taxon>Klebsormidium</taxon>
    </lineage>
</organism>
<dbReference type="AlphaFoldDB" id="A0A1Y1I6R7"/>
<feature type="transmembrane region" description="Helical" evidence="2">
    <location>
        <begin position="162"/>
        <end position="183"/>
    </location>
</feature>
<keyword evidence="2" id="KW-0812">Transmembrane</keyword>
<keyword evidence="4" id="KW-1185">Reference proteome</keyword>
<evidence type="ECO:0000256" key="1">
    <source>
        <dbReference type="SAM" id="MobiDB-lite"/>
    </source>
</evidence>